<name>A0A158QPZ8_HAEPC</name>
<evidence type="ECO:0000313" key="3">
    <source>
        <dbReference type="Proteomes" id="UP000268014"/>
    </source>
</evidence>
<dbReference type="WBParaSite" id="HPLM_0001369201-mRNA-1">
    <property type="protein sequence ID" value="HPLM_0001369201-mRNA-1"/>
    <property type="gene ID" value="HPLM_0001369201"/>
</dbReference>
<dbReference type="AlphaFoldDB" id="A0A158QPZ8"/>
<keyword evidence="3" id="KW-1185">Reference proteome</keyword>
<proteinExistence type="predicted"/>
<feature type="compositionally biased region" description="Basic residues" evidence="1">
    <location>
        <begin position="50"/>
        <end position="77"/>
    </location>
</feature>
<dbReference type="EMBL" id="UZAF01018302">
    <property type="protein sequence ID" value="VDO50228.1"/>
    <property type="molecule type" value="Genomic_DNA"/>
</dbReference>
<evidence type="ECO:0000313" key="2">
    <source>
        <dbReference type="EMBL" id="VDO50228.1"/>
    </source>
</evidence>
<organism evidence="4">
    <name type="scientific">Haemonchus placei</name>
    <name type="common">Barber's pole worm</name>
    <dbReference type="NCBI Taxonomy" id="6290"/>
    <lineage>
        <taxon>Eukaryota</taxon>
        <taxon>Metazoa</taxon>
        <taxon>Ecdysozoa</taxon>
        <taxon>Nematoda</taxon>
        <taxon>Chromadorea</taxon>
        <taxon>Rhabditida</taxon>
        <taxon>Rhabditina</taxon>
        <taxon>Rhabditomorpha</taxon>
        <taxon>Strongyloidea</taxon>
        <taxon>Trichostrongylidae</taxon>
        <taxon>Haemonchus</taxon>
    </lineage>
</organism>
<gene>
    <name evidence="2" type="ORF">HPLM_LOCUS13684</name>
</gene>
<dbReference type="Proteomes" id="UP000268014">
    <property type="component" value="Unassembled WGS sequence"/>
</dbReference>
<reference evidence="2 3" key="2">
    <citation type="submission" date="2018-11" db="EMBL/GenBank/DDBJ databases">
        <authorList>
            <consortium name="Pathogen Informatics"/>
        </authorList>
    </citation>
    <scope>NUCLEOTIDE SEQUENCE [LARGE SCALE GENOMIC DNA]</scope>
    <source>
        <strain evidence="2 3">MHpl1</strain>
    </source>
</reference>
<reference evidence="4" key="1">
    <citation type="submission" date="2016-04" db="UniProtKB">
        <authorList>
            <consortium name="WormBaseParasite"/>
        </authorList>
    </citation>
    <scope>IDENTIFICATION</scope>
</reference>
<feature type="region of interest" description="Disordered" evidence="1">
    <location>
        <begin position="22"/>
        <end position="98"/>
    </location>
</feature>
<evidence type="ECO:0000256" key="1">
    <source>
        <dbReference type="SAM" id="MobiDB-lite"/>
    </source>
</evidence>
<accession>A0A158QPZ8</accession>
<sequence>MLQNITKLAEQGDESLKKEFSLDADNNSNTGFPVPSELFPTDEDAEIVKPVKRTKSRKGGKKSKKLRKGMSKLRKGGRGPQSLELHSGEFKPVEKRKKKSFPKFRSRVTNNLRARSFGFRTVIDEKPSSVENTGTVDADGKFVNPSTLIEEIARLEYAPPPQALDLNLVPIEKGFLPGSNADFHQQPMHLITEGDIDRQGKAGVDFVAIWFNITWK</sequence>
<protein>
    <submittedName>
        <fullName evidence="2 4">Uncharacterized protein</fullName>
    </submittedName>
</protein>
<dbReference type="OrthoDB" id="5855345at2759"/>
<evidence type="ECO:0000313" key="4">
    <source>
        <dbReference type="WBParaSite" id="HPLM_0001369201-mRNA-1"/>
    </source>
</evidence>